<evidence type="ECO:0000313" key="1">
    <source>
        <dbReference type="EMBL" id="OIT22356.1"/>
    </source>
</evidence>
<sequence>MGIAVSDELQISGVTEMTDHGVPSIHLVKTRYQSARLDEENLFALPISHGYQPPASISESKITGSANTPGVRQNDTSIFGPNCGQLTIGISSTTPKEQACKVSDQSNKGIDHHNQIKTRETHQLAGDDVPAIQNGQCQCQIVCYAEEIDNVQSDCHKNKSIDARMQKTTVRTEVKELGVGLKDGLFYRFGYGFNKEG</sequence>
<organism evidence="1 2">
    <name type="scientific">Nicotiana attenuata</name>
    <name type="common">Coyote tobacco</name>
    <dbReference type="NCBI Taxonomy" id="49451"/>
    <lineage>
        <taxon>Eukaryota</taxon>
        <taxon>Viridiplantae</taxon>
        <taxon>Streptophyta</taxon>
        <taxon>Embryophyta</taxon>
        <taxon>Tracheophyta</taxon>
        <taxon>Spermatophyta</taxon>
        <taxon>Magnoliopsida</taxon>
        <taxon>eudicotyledons</taxon>
        <taxon>Gunneridae</taxon>
        <taxon>Pentapetalae</taxon>
        <taxon>asterids</taxon>
        <taxon>lamiids</taxon>
        <taxon>Solanales</taxon>
        <taxon>Solanaceae</taxon>
        <taxon>Nicotianoideae</taxon>
        <taxon>Nicotianeae</taxon>
        <taxon>Nicotiana</taxon>
    </lineage>
</organism>
<protein>
    <submittedName>
        <fullName evidence="1">Uncharacterized protein</fullName>
    </submittedName>
</protein>
<comment type="caution">
    <text evidence="1">The sequence shown here is derived from an EMBL/GenBank/DDBJ whole genome shotgun (WGS) entry which is preliminary data.</text>
</comment>
<evidence type="ECO:0000313" key="2">
    <source>
        <dbReference type="Proteomes" id="UP000187609"/>
    </source>
</evidence>
<name>A0A1J6K105_NICAT</name>
<dbReference type="EMBL" id="MJEQ01003729">
    <property type="protein sequence ID" value="OIT22356.1"/>
    <property type="molecule type" value="Genomic_DNA"/>
</dbReference>
<gene>
    <name evidence="1" type="ORF">A4A49_32239</name>
</gene>
<dbReference type="Gramene" id="OIT22356">
    <property type="protein sequence ID" value="OIT22356"/>
    <property type="gene ID" value="A4A49_32239"/>
</dbReference>
<proteinExistence type="predicted"/>
<accession>A0A1J6K105</accession>
<dbReference type="AlphaFoldDB" id="A0A1J6K105"/>
<reference evidence="1" key="1">
    <citation type="submission" date="2016-11" db="EMBL/GenBank/DDBJ databases">
        <title>The genome of Nicotiana attenuata.</title>
        <authorList>
            <person name="Xu S."/>
            <person name="Brockmoeller T."/>
            <person name="Gaquerel E."/>
            <person name="Navarro A."/>
            <person name="Kuhl H."/>
            <person name="Gase K."/>
            <person name="Ling Z."/>
            <person name="Zhou W."/>
            <person name="Kreitzer C."/>
            <person name="Stanke M."/>
            <person name="Tang H."/>
            <person name="Lyons E."/>
            <person name="Pandey P."/>
            <person name="Pandey S.P."/>
            <person name="Timmermann B."/>
            <person name="Baldwin I.T."/>
        </authorList>
    </citation>
    <scope>NUCLEOTIDE SEQUENCE [LARGE SCALE GENOMIC DNA]</scope>
    <source>
        <strain evidence="1">UT</strain>
    </source>
</reference>
<dbReference type="Proteomes" id="UP000187609">
    <property type="component" value="Unassembled WGS sequence"/>
</dbReference>
<keyword evidence="2" id="KW-1185">Reference proteome</keyword>